<evidence type="ECO:0000256" key="1">
    <source>
        <dbReference type="ARBA" id="ARBA00007730"/>
    </source>
</evidence>
<dbReference type="OrthoDB" id="21665at2"/>
<evidence type="ECO:0000256" key="2">
    <source>
        <dbReference type="ARBA" id="ARBA00022964"/>
    </source>
</evidence>
<feature type="domain" description="Aspartyl/asparaginy/proline hydroxylase" evidence="4">
    <location>
        <begin position="40"/>
        <end position="199"/>
    </location>
</feature>
<protein>
    <submittedName>
        <fullName evidence="5">Aspartate beta-hydroxylase</fullName>
    </submittedName>
</protein>
<name>A0A542BRR2_SERFO</name>
<reference evidence="5" key="2">
    <citation type="submission" date="2019-08" db="EMBL/GenBank/DDBJ databases">
        <title>Investigation of anaerobic lignin degradation for improved lignocellulosic biofuels.</title>
        <authorList>
            <person name="Deangelis K.PhD."/>
        </authorList>
    </citation>
    <scope>NUCLEOTIDE SEQUENCE [LARGE SCALE GENOMIC DNA]</scope>
    <source>
        <strain evidence="5">128R</strain>
    </source>
</reference>
<dbReference type="Pfam" id="PF05118">
    <property type="entry name" value="Asp_Arg_Hydrox"/>
    <property type="match status" value="1"/>
</dbReference>
<evidence type="ECO:0000259" key="4">
    <source>
        <dbReference type="Pfam" id="PF05118"/>
    </source>
</evidence>
<comment type="similarity">
    <text evidence="1">Belongs to the aspartyl/asparaginyl beta-hydroxylase family.</text>
</comment>
<dbReference type="InterPro" id="IPR027443">
    <property type="entry name" value="IPNS-like_sf"/>
</dbReference>
<dbReference type="PANTHER" id="PTHR46332:SF5">
    <property type="entry name" value="ASPARTATE BETA-HYDROXYLASE DOMAIN CONTAINING 2"/>
    <property type="match status" value="1"/>
</dbReference>
<sequence>MPFLYDRAVRVLRQIYDRQLSSGPVLDSHQWFSDARYFTAQWQQIREEALDVAHNLQHIPRFHEIMSEQAAISANDDRDWRMFILQAYGHPIPQNLARCPTLARLISNAPDVLSASLSFLAPGKQVPAHRGPFRGILRGYLVLAMPKRADGSPAAVLKLNGKEYRLNEGEFMLWDDTFEHEVWNDSDRVRTVLLLDIRRRDLPLNLRALSALIVLLVRLNVRWVRRQF</sequence>
<dbReference type="EMBL" id="VISQ01000001">
    <property type="protein sequence ID" value="TVZ71222.1"/>
    <property type="molecule type" value="Genomic_DNA"/>
</dbReference>
<evidence type="ECO:0000313" key="5">
    <source>
        <dbReference type="EMBL" id="TVZ71222.1"/>
    </source>
</evidence>
<accession>A0A542BRR2</accession>
<gene>
    <name evidence="5" type="ORF">FHU10_3842</name>
</gene>
<keyword evidence="3" id="KW-0560">Oxidoreductase</keyword>
<proteinExistence type="inferred from homology"/>
<dbReference type="AlphaFoldDB" id="A0A542BRR2"/>
<organism evidence="5">
    <name type="scientific">Serratia fonticola</name>
    <dbReference type="NCBI Taxonomy" id="47917"/>
    <lineage>
        <taxon>Bacteria</taxon>
        <taxon>Pseudomonadati</taxon>
        <taxon>Pseudomonadota</taxon>
        <taxon>Gammaproteobacteria</taxon>
        <taxon>Enterobacterales</taxon>
        <taxon>Yersiniaceae</taxon>
        <taxon>Serratia</taxon>
    </lineage>
</organism>
<dbReference type="InterPro" id="IPR007803">
    <property type="entry name" value="Asp/Arg/Pro-Hydrxlase"/>
</dbReference>
<keyword evidence="2" id="KW-0223">Dioxygenase</keyword>
<dbReference type="PANTHER" id="PTHR46332">
    <property type="entry name" value="ASPARTATE BETA-HYDROXYLASE DOMAIN-CONTAINING PROTEIN 2"/>
    <property type="match status" value="1"/>
</dbReference>
<dbReference type="GO" id="GO:0051213">
    <property type="term" value="F:dioxygenase activity"/>
    <property type="evidence" value="ECO:0007669"/>
    <property type="project" value="UniProtKB-KW"/>
</dbReference>
<evidence type="ECO:0000256" key="3">
    <source>
        <dbReference type="ARBA" id="ARBA00023002"/>
    </source>
</evidence>
<reference evidence="5" key="1">
    <citation type="submission" date="2019-06" db="EMBL/GenBank/DDBJ databases">
        <authorList>
            <person name="Deangelis K."/>
            <person name="Huntemann M."/>
            <person name="Clum A."/>
            <person name="Pillay M."/>
            <person name="Palaniappan K."/>
            <person name="Varghese N."/>
            <person name="Mikhailova N."/>
            <person name="Stamatis D."/>
            <person name="Reddy T."/>
            <person name="Daum C."/>
            <person name="Shapiro N."/>
            <person name="Ivanova N."/>
            <person name="Kyrpides N."/>
            <person name="Woyke T."/>
        </authorList>
    </citation>
    <scope>NUCLEOTIDE SEQUENCE [LARGE SCALE GENOMIC DNA]</scope>
    <source>
        <strain evidence="5">128R</strain>
    </source>
</reference>
<comment type="caution">
    <text evidence="5">The sequence shown here is derived from an EMBL/GenBank/DDBJ whole genome shotgun (WGS) entry which is preliminary data.</text>
</comment>
<dbReference type="SUPFAM" id="SSF51197">
    <property type="entry name" value="Clavaminate synthase-like"/>
    <property type="match status" value="1"/>
</dbReference>
<dbReference type="InterPro" id="IPR051821">
    <property type="entry name" value="Asp/Asn_beta-hydroxylase"/>
</dbReference>
<dbReference type="Gene3D" id="2.60.120.330">
    <property type="entry name" value="B-lactam Antibiotic, Isopenicillin N Synthase, Chain"/>
    <property type="match status" value="1"/>
</dbReference>